<keyword evidence="1" id="KW-0349">Heme</keyword>
<dbReference type="EMBL" id="UINC01020308">
    <property type="protein sequence ID" value="SVA85399.1"/>
    <property type="molecule type" value="Genomic_DNA"/>
</dbReference>
<evidence type="ECO:0000256" key="2">
    <source>
        <dbReference type="ARBA" id="ARBA00022723"/>
    </source>
</evidence>
<feature type="domain" description="Cytochrome c" evidence="4">
    <location>
        <begin position="84"/>
        <end position="170"/>
    </location>
</feature>
<dbReference type="GO" id="GO:0046872">
    <property type="term" value="F:metal ion binding"/>
    <property type="evidence" value="ECO:0007669"/>
    <property type="project" value="UniProtKB-KW"/>
</dbReference>
<feature type="non-terminal residue" evidence="5">
    <location>
        <position position="197"/>
    </location>
</feature>
<evidence type="ECO:0000256" key="1">
    <source>
        <dbReference type="ARBA" id="ARBA00022617"/>
    </source>
</evidence>
<proteinExistence type="predicted"/>
<keyword evidence="3" id="KW-0408">Iron</keyword>
<dbReference type="PROSITE" id="PS51007">
    <property type="entry name" value="CYTC"/>
    <property type="match status" value="1"/>
</dbReference>
<gene>
    <name evidence="5" type="ORF">METZ01_LOCUS138253</name>
</gene>
<organism evidence="5">
    <name type="scientific">marine metagenome</name>
    <dbReference type="NCBI Taxonomy" id="408172"/>
    <lineage>
        <taxon>unclassified sequences</taxon>
        <taxon>metagenomes</taxon>
        <taxon>ecological metagenomes</taxon>
    </lineage>
</organism>
<evidence type="ECO:0000256" key="3">
    <source>
        <dbReference type="ARBA" id="ARBA00023004"/>
    </source>
</evidence>
<dbReference type="GO" id="GO:0020037">
    <property type="term" value="F:heme binding"/>
    <property type="evidence" value="ECO:0007669"/>
    <property type="project" value="InterPro"/>
</dbReference>
<accession>A0A381Z886</accession>
<dbReference type="InterPro" id="IPR009056">
    <property type="entry name" value="Cyt_c-like_dom"/>
</dbReference>
<dbReference type="AlphaFoldDB" id="A0A381Z886"/>
<dbReference type="Gene3D" id="1.10.760.10">
    <property type="entry name" value="Cytochrome c-like domain"/>
    <property type="match status" value="1"/>
</dbReference>
<protein>
    <recommendedName>
        <fullName evidence="4">Cytochrome c domain-containing protein</fullName>
    </recommendedName>
</protein>
<dbReference type="PROSITE" id="PS51257">
    <property type="entry name" value="PROKAR_LIPOPROTEIN"/>
    <property type="match status" value="1"/>
</dbReference>
<dbReference type="InterPro" id="IPR036909">
    <property type="entry name" value="Cyt_c-like_dom_sf"/>
</dbReference>
<name>A0A381Z886_9ZZZZ</name>
<keyword evidence="2" id="KW-0479">Metal-binding</keyword>
<dbReference type="SUPFAM" id="SSF46626">
    <property type="entry name" value="Cytochrome c"/>
    <property type="match status" value="1"/>
</dbReference>
<sequence>MKQAVVVILLTAASVVIIACGNEGAGSAYLSAIADAGEVAGTLEGLPAHAPAQFGFGAEASETRIAMWDIDVRPDGEGLPAGSGTVLVGEQVYMVHCVACHGPTGVEGPNDRLVGTEPWEDSPGDRTVGGYWPYATTLYEFISKAMPQLTPGILSPDEIYSVIAYLLYLNEIVPEDAVIDAESLPDIQMPARDRFVI</sequence>
<dbReference type="GO" id="GO:0009055">
    <property type="term" value="F:electron transfer activity"/>
    <property type="evidence" value="ECO:0007669"/>
    <property type="project" value="InterPro"/>
</dbReference>
<evidence type="ECO:0000313" key="5">
    <source>
        <dbReference type="EMBL" id="SVA85399.1"/>
    </source>
</evidence>
<dbReference type="Pfam" id="PF13442">
    <property type="entry name" value="Cytochrome_CBB3"/>
    <property type="match status" value="1"/>
</dbReference>
<evidence type="ECO:0000259" key="4">
    <source>
        <dbReference type="PROSITE" id="PS51007"/>
    </source>
</evidence>
<feature type="non-terminal residue" evidence="5">
    <location>
        <position position="1"/>
    </location>
</feature>
<reference evidence="5" key="1">
    <citation type="submission" date="2018-05" db="EMBL/GenBank/DDBJ databases">
        <authorList>
            <person name="Lanie J.A."/>
            <person name="Ng W.-L."/>
            <person name="Kazmierczak K.M."/>
            <person name="Andrzejewski T.M."/>
            <person name="Davidsen T.M."/>
            <person name="Wayne K.J."/>
            <person name="Tettelin H."/>
            <person name="Glass J.I."/>
            <person name="Rusch D."/>
            <person name="Podicherti R."/>
            <person name="Tsui H.-C.T."/>
            <person name="Winkler M.E."/>
        </authorList>
    </citation>
    <scope>NUCLEOTIDE SEQUENCE</scope>
</reference>